<feature type="coiled-coil region" evidence="3">
    <location>
        <begin position="310"/>
        <end position="414"/>
    </location>
</feature>
<dbReference type="SUPFAM" id="SSF57997">
    <property type="entry name" value="Tropomyosin"/>
    <property type="match status" value="2"/>
</dbReference>
<dbReference type="PROSITE" id="PS51774">
    <property type="entry name" value="NAB"/>
    <property type="match status" value="1"/>
</dbReference>
<reference evidence="6 7" key="1">
    <citation type="journal article" date="2015" name="Proc. Natl. Acad. Sci. U.S.A.">
        <title>The resurrection genome of Boea hygrometrica: A blueprint for survival of dehydration.</title>
        <authorList>
            <person name="Xiao L."/>
            <person name="Yang G."/>
            <person name="Zhang L."/>
            <person name="Yang X."/>
            <person name="Zhao S."/>
            <person name="Ji Z."/>
            <person name="Zhou Q."/>
            <person name="Hu M."/>
            <person name="Wang Y."/>
            <person name="Chen M."/>
            <person name="Xu Y."/>
            <person name="Jin H."/>
            <person name="Xiao X."/>
            <person name="Hu G."/>
            <person name="Bao F."/>
            <person name="Hu Y."/>
            <person name="Wan P."/>
            <person name="Li L."/>
            <person name="Deng X."/>
            <person name="Kuang T."/>
            <person name="Xiang C."/>
            <person name="Zhu J.K."/>
            <person name="Oliver M.J."/>
            <person name="He Y."/>
        </authorList>
    </citation>
    <scope>NUCLEOTIDE SEQUENCE [LARGE SCALE GENOMIC DNA]</scope>
    <source>
        <strain evidence="7">cv. XS01</strain>
    </source>
</reference>
<evidence type="ECO:0000256" key="3">
    <source>
        <dbReference type="SAM" id="Coils"/>
    </source>
</evidence>
<proteinExistence type="inferred from homology"/>
<feature type="domain" description="NAB" evidence="5">
    <location>
        <begin position="13"/>
        <end position="93"/>
    </location>
</feature>
<dbReference type="GO" id="GO:0051015">
    <property type="term" value="F:actin filament binding"/>
    <property type="evidence" value="ECO:0007669"/>
    <property type="project" value="TreeGrafter"/>
</dbReference>
<feature type="region of interest" description="Disordered" evidence="4">
    <location>
        <begin position="171"/>
        <end position="192"/>
    </location>
</feature>
<dbReference type="InterPro" id="IPR051861">
    <property type="entry name" value="NET_actin-binding_domain"/>
</dbReference>
<feature type="coiled-coil region" evidence="3">
    <location>
        <begin position="1274"/>
        <end position="1308"/>
    </location>
</feature>
<dbReference type="Pfam" id="PF07765">
    <property type="entry name" value="KIP1"/>
    <property type="match status" value="1"/>
</dbReference>
<evidence type="ECO:0000256" key="4">
    <source>
        <dbReference type="SAM" id="MobiDB-lite"/>
    </source>
</evidence>
<evidence type="ECO:0000313" key="6">
    <source>
        <dbReference type="EMBL" id="KZV32705.1"/>
    </source>
</evidence>
<feature type="coiled-coil region" evidence="3">
    <location>
        <begin position="1148"/>
        <end position="1224"/>
    </location>
</feature>
<dbReference type="PANTHER" id="PTHR32258">
    <property type="entry name" value="PROTEIN NETWORKED 4A"/>
    <property type="match status" value="1"/>
</dbReference>
<dbReference type="InterPro" id="IPR011684">
    <property type="entry name" value="NAB"/>
</dbReference>
<feature type="coiled-coil region" evidence="3">
    <location>
        <begin position="1043"/>
        <end position="1084"/>
    </location>
</feature>
<evidence type="ECO:0000259" key="5">
    <source>
        <dbReference type="PROSITE" id="PS51774"/>
    </source>
</evidence>
<sequence>MAKLSRTDSKRMYSWWWDSHISPKNSKWLQENLTDMDAKVKLMIKLIEEDADSFARRAEMYYKKRPELMRMVEEFYRAYRALAERYDHATGVIRHAHRTMAEAFPNQVPSVFADDSPVFSGTDPKTPDEDAFKQNGECNDVSDTVARRRALKQQLNDPFGSVERVRRGLNFDETGEKENSTRFEKSSKPDVERESEEILKLKEYISKLESEKEAGLAQYQESVDKLSQLELEVSKTREDFRVYSDRATKAENEVVVLTESLSKLESEKELKLQEYERSLVRLSDLEAIISTAREDTEKSNQRACVAETEAQSLRAERDKMAVEKDAALDQYLQSLEAISKLENQLRVTEEDANQLKERAEKAESEVEILKQTISKLTNDKEAAALQYQQCLETISSLENKLTRAQDEAKLLNQERDSGVSKLKVAEEKCILLERSNESLHTELESLMLKMGTQTQDLTEKQKELGQLWACLQEERSRFVEAETAFQTLQHLHAQTQEELRSMASELQKRAQLLNFSQTHNQSLQDEVLKVKEENKHLDELNASSSLSIKEMQNEISNLEDSKGKLEEEVELRLDERNALQQEIYCLKEELNGLQKKHHSVVDQVHMVGLNPDSFGPSVRELQDENSSLKEAWDREKMDKEALMAKLEIMEQLLEKNAVLETSLSDLNAELDAVRGKIETLEQSLQSLLKEKSSLLDEKASLMTKLQEANKNLESLTENNTVMANSLSDAHDQLQMLVVKAKTLEDSCQLLKNEKADLIGEKHGLNSQLQDTLKRLEELRKHYGELEGRYIALEEERDSTLCKIKEMQSSLEVARHEHGNYIQMSESRLLGVEAEMHDLHKECRWRKRELDEMIDFATIFEIEIFVLQTTVQELKQNNFSLMKRNQQLLEKSILSEIITSQLQKSKDEQQVEIKSLSDLATSLRDGTCQLLRVLNIVQDPALMDKAEQHRLYFDQLFSTVQDLKTSLCKAEEENQQWAVELSVLAEWIRHLRLEALNLDVEKSNIEHEFNERSKQLSAVHVEVIKHLETNENLRLKLKDGDCIKEALMIQIEDLQRNLMDMQGTCETLQREKSEVYEEKRSLMEKFLHLEEKDNILEEENCMLCNEVLALDNLSLVLRNFAKEKSMAVRELGVDRNKLHDVNGVLVGNLSLAERRLEESNIEILDLKQQLEISENELKVIATVKDQLSDEVENGKNVLHQMKLELQEAEQKINIVERKKSELHKIVEDLKFESNEFKTVRDGQENQIFDLSTTNDHLIVENSRLHAASQILEGKLHDLHEELSASKRDAKNLKSDLKMKGEEIDDLEIQATSVFGQLQSSMVCQLLFKQKYHEVEGACLDYVNQNEGLKNQLAAFRTEIVSLKACVASLENHTDRAIKPQNPEDEEVQGAEVINDFQGFEINEDGKAPMQDMLSDLRNLHARLEAYEKASVAATEAMVQESIDLYSKLDTSLRQIEFLKSESWRYRRSLKQTSEISEAENTLLMKDIMLDQISNGSPYGESRREPIDSDTQIVELPESIDPIENQKGKFLASDEPIVKNSSVDKLEISKRLSGPVQEENKKKVLERLDSDVQKLANLQITVRDLKRKLQITEKGKRGKSVVQCEALKGKLEEADVAIMKLFDFNGRLIKTVEHSTFADVKSSFDLEGDGNARRRVSEQARRMSEKIGRLQLEVQKLQFILLKLDDGKEDKPSISDIKRRVLLRDYLYGGRRTVQGQKMAPFCGCFEPSTADL</sequence>
<evidence type="ECO:0000256" key="1">
    <source>
        <dbReference type="ARBA" id="ARBA00023054"/>
    </source>
</evidence>
<organism evidence="6 7">
    <name type="scientific">Dorcoceras hygrometricum</name>
    <dbReference type="NCBI Taxonomy" id="472368"/>
    <lineage>
        <taxon>Eukaryota</taxon>
        <taxon>Viridiplantae</taxon>
        <taxon>Streptophyta</taxon>
        <taxon>Embryophyta</taxon>
        <taxon>Tracheophyta</taxon>
        <taxon>Spermatophyta</taxon>
        <taxon>Magnoliopsida</taxon>
        <taxon>eudicotyledons</taxon>
        <taxon>Gunneridae</taxon>
        <taxon>Pentapetalae</taxon>
        <taxon>asterids</taxon>
        <taxon>lamiids</taxon>
        <taxon>Lamiales</taxon>
        <taxon>Gesneriaceae</taxon>
        <taxon>Didymocarpoideae</taxon>
        <taxon>Trichosporeae</taxon>
        <taxon>Loxocarpinae</taxon>
        <taxon>Dorcoceras</taxon>
    </lineage>
</organism>
<comment type="similarity">
    <text evidence="2">Belongs to the NET family.</text>
</comment>
<dbReference type="OrthoDB" id="10255522at2759"/>
<gene>
    <name evidence="6" type="ORF">F511_35593</name>
</gene>
<accession>A0A2Z7BF15</accession>
<dbReference type="Gene3D" id="1.10.287.1490">
    <property type="match status" value="1"/>
</dbReference>
<dbReference type="EMBL" id="KV006376">
    <property type="protein sequence ID" value="KZV32705.1"/>
    <property type="molecule type" value="Genomic_DNA"/>
</dbReference>
<dbReference type="PANTHER" id="PTHR32258:SF32">
    <property type="entry name" value="PROTEIN NETWORKED 1D"/>
    <property type="match status" value="1"/>
</dbReference>
<protein>
    <recommendedName>
        <fullName evidence="5">NAB domain-containing protein</fullName>
    </recommendedName>
</protein>
<feature type="coiled-coil region" evidence="3">
    <location>
        <begin position="1566"/>
        <end position="1593"/>
    </location>
</feature>
<feature type="coiled-coil region" evidence="3">
    <location>
        <begin position="649"/>
        <end position="795"/>
    </location>
</feature>
<feature type="coiled-coil region" evidence="3">
    <location>
        <begin position="520"/>
        <end position="596"/>
    </location>
</feature>
<keyword evidence="1 3" id="KW-0175">Coiled coil</keyword>
<evidence type="ECO:0000256" key="2">
    <source>
        <dbReference type="ARBA" id="ARBA00038006"/>
    </source>
</evidence>
<evidence type="ECO:0000313" key="7">
    <source>
        <dbReference type="Proteomes" id="UP000250235"/>
    </source>
</evidence>
<keyword evidence="7" id="KW-1185">Reference proteome</keyword>
<name>A0A2Z7BF15_9LAMI</name>
<dbReference type="GO" id="GO:0005886">
    <property type="term" value="C:plasma membrane"/>
    <property type="evidence" value="ECO:0007669"/>
    <property type="project" value="TreeGrafter"/>
</dbReference>
<dbReference type="Proteomes" id="UP000250235">
    <property type="component" value="Unassembled WGS sequence"/>
</dbReference>